<dbReference type="OrthoDB" id="159440at2"/>
<dbReference type="RefSeq" id="WP_106357911.1">
    <property type="nucleotide sequence ID" value="NZ_PVTP01000006.1"/>
</dbReference>
<dbReference type="Proteomes" id="UP000238007">
    <property type="component" value="Unassembled WGS sequence"/>
</dbReference>
<protein>
    <submittedName>
        <fullName evidence="2">Uncharacterized protein</fullName>
    </submittedName>
</protein>
<feature type="transmembrane region" description="Helical" evidence="1">
    <location>
        <begin position="20"/>
        <end position="39"/>
    </location>
</feature>
<proteinExistence type="predicted"/>
<keyword evidence="1" id="KW-1133">Transmembrane helix</keyword>
<accession>A0A2T0VYF6</accession>
<keyword evidence="3" id="KW-1185">Reference proteome</keyword>
<dbReference type="AlphaFoldDB" id="A0A2T0VYF6"/>
<dbReference type="EMBL" id="PVTP01000006">
    <property type="protein sequence ID" value="PRY77300.1"/>
    <property type="molecule type" value="Genomic_DNA"/>
</dbReference>
<sequence>MPDRKHKISDRHLRLLRRLALVLIVVAVVATIIFGIRAASSSRAWYNAPPEQIEGWMSPRYIAMSQHVPPRVIEDTIAPGEDLMHQKTTLYDLADAHDTDVETLIIALEASIADFKERKRD</sequence>
<gene>
    <name evidence="2" type="ORF">CLV80_106144</name>
</gene>
<evidence type="ECO:0000313" key="3">
    <source>
        <dbReference type="Proteomes" id="UP000238007"/>
    </source>
</evidence>
<reference evidence="2 3" key="1">
    <citation type="submission" date="2018-03" db="EMBL/GenBank/DDBJ databases">
        <title>Genomic Encyclopedia of Archaeal and Bacterial Type Strains, Phase II (KMG-II): from individual species to whole genera.</title>
        <authorList>
            <person name="Goeker M."/>
        </authorList>
    </citation>
    <scope>NUCLEOTIDE SEQUENCE [LARGE SCALE GENOMIC DNA]</scope>
    <source>
        <strain evidence="2 3">DSM 101533</strain>
    </source>
</reference>
<name>A0A2T0VYF6_9RHOB</name>
<comment type="caution">
    <text evidence="2">The sequence shown here is derived from an EMBL/GenBank/DDBJ whole genome shotgun (WGS) entry which is preliminary data.</text>
</comment>
<keyword evidence="1" id="KW-0812">Transmembrane</keyword>
<keyword evidence="1" id="KW-0472">Membrane</keyword>
<evidence type="ECO:0000313" key="2">
    <source>
        <dbReference type="EMBL" id="PRY77300.1"/>
    </source>
</evidence>
<evidence type="ECO:0000256" key="1">
    <source>
        <dbReference type="SAM" id="Phobius"/>
    </source>
</evidence>
<organism evidence="2 3">
    <name type="scientific">Yoonia maritima</name>
    <dbReference type="NCBI Taxonomy" id="1435347"/>
    <lineage>
        <taxon>Bacteria</taxon>
        <taxon>Pseudomonadati</taxon>
        <taxon>Pseudomonadota</taxon>
        <taxon>Alphaproteobacteria</taxon>
        <taxon>Rhodobacterales</taxon>
        <taxon>Paracoccaceae</taxon>
        <taxon>Yoonia</taxon>
    </lineage>
</organism>